<dbReference type="EMBL" id="CAJVPT010066238">
    <property type="protein sequence ID" value="CAG8773066.1"/>
    <property type="molecule type" value="Genomic_DNA"/>
</dbReference>
<name>A0ACA9R1I8_9GLOM</name>
<reference evidence="1" key="1">
    <citation type="submission" date="2021-06" db="EMBL/GenBank/DDBJ databases">
        <authorList>
            <person name="Kallberg Y."/>
            <person name="Tangrot J."/>
            <person name="Rosling A."/>
        </authorList>
    </citation>
    <scope>NUCLEOTIDE SEQUENCE</scope>
    <source>
        <strain evidence="1">CL356</strain>
    </source>
</reference>
<protein>
    <submittedName>
        <fullName evidence="1">16469_t:CDS:1</fullName>
    </submittedName>
</protein>
<comment type="caution">
    <text evidence="1">The sequence shown here is derived from an EMBL/GenBank/DDBJ whole genome shotgun (WGS) entry which is preliminary data.</text>
</comment>
<accession>A0ACA9R1I8</accession>
<proteinExistence type="predicted"/>
<feature type="non-terminal residue" evidence="1">
    <location>
        <position position="1"/>
    </location>
</feature>
<evidence type="ECO:0000313" key="2">
    <source>
        <dbReference type="Proteomes" id="UP000789525"/>
    </source>
</evidence>
<gene>
    <name evidence="1" type="ORF">ACOLOM_LOCUS13914</name>
</gene>
<keyword evidence="2" id="KW-1185">Reference proteome</keyword>
<evidence type="ECO:0000313" key="1">
    <source>
        <dbReference type="EMBL" id="CAG8773066.1"/>
    </source>
</evidence>
<dbReference type="Proteomes" id="UP000789525">
    <property type="component" value="Unassembled WGS sequence"/>
</dbReference>
<sequence>IVPPVAGPPLSTLPPNPTHPSPRPNHILTIISLVENEVLELGFAGIIGFGPPSQSAIQRILPAGSGGGDQDGAAILSNLFGLGDDIAPKNRYFSVTLDRPGFEDASQSKNAWPSRLGIGKHVEEVEHAFDGLDDNINWLQLAQTSRGYTHWMTSLTDITVWKDGTPNQVNIGLGAMAVLDTG</sequence>
<organism evidence="1 2">
    <name type="scientific">Acaulospora colombiana</name>
    <dbReference type="NCBI Taxonomy" id="27376"/>
    <lineage>
        <taxon>Eukaryota</taxon>
        <taxon>Fungi</taxon>
        <taxon>Fungi incertae sedis</taxon>
        <taxon>Mucoromycota</taxon>
        <taxon>Glomeromycotina</taxon>
        <taxon>Glomeromycetes</taxon>
        <taxon>Diversisporales</taxon>
        <taxon>Acaulosporaceae</taxon>
        <taxon>Acaulospora</taxon>
    </lineage>
</organism>
<feature type="non-terminal residue" evidence="1">
    <location>
        <position position="182"/>
    </location>
</feature>